<proteinExistence type="predicted"/>
<feature type="compositionally biased region" description="Basic and acidic residues" evidence="1">
    <location>
        <begin position="68"/>
        <end position="78"/>
    </location>
</feature>
<dbReference type="AlphaFoldDB" id="A0AA37P6J4"/>
<feature type="region of interest" description="Disordered" evidence="1">
    <location>
        <begin position="1"/>
        <end position="80"/>
    </location>
</feature>
<dbReference type="Proteomes" id="UP001055115">
    <property type="component" value="Unassembled WGS sequence"/>
</dbReference>
<organism evidence="2 3">
    <name type="scientific">Colletotrichum spaethianum</name>
    <dbReference type="NCBI Taxonomy" id="700344"/>
    <lineage>
        <taxon>Eukaryota</taxon>
        <taxon>Fungi</taxon>
        <taxon>Dikarya</taxon>
        <taxon>Ascomycota</taxon>
        <taxon>Pezizomycotina</taxon>
        <taxon>Sordariomycetes</taxon>
        <taxon>Hypocreomycetidae</taxon>
        <taxon>Glomerellales</taxon>
        <taxon>Glomerellaceae</taxon>
        <taxon>Colletotrichum</taxon>
        <taxon>Colletotrichum spaethianum species complex</taxon>
    </lineage>
</organism>
<reference evidence="2 3" key="1">
    <citation type="submission" date="2022-03" db="EMBL/GenBank/DDBJ databases">
        <title>Genome data of Colletotrichum spp.</title>
        <authorList>
            <person name="Utami Y.D."/>
            <person name="Hiruma K."/>
        </authorList>
    </citation>
    <scope>NUCLEOTIDE SEQUENCE [LARGE SCALE GENOMIC DNA]</scope>
    <source>
        <strain evidence="2 3">MAFF 239500</strain>
    </source>
</reference>
<dbReference type="EMBL" id="BQXU01000016">
    <property type="protein sequence ID" value="GKT46566.1"/>
    <property type="molecule type" value="Genomic_DNA"/>
</dbReference>
<evidence type="ECO:0000313" key="2">
    <source>
        <dbReference type="EMBL" id="GKT46566.1"/>
    </source>
</evidence>
<keyword evidence="3" id="KW-1185">Reference proteome</keyword>
<accession>A0AA37P6J4</accession>
<gene>
    <name evidence="2" type="ORF">ColSpa_06747</name>
</gene>
<feature type="compositionally biased region" description="Polar residues" evidence="1">
    <location>
        <begin position="1"/>
        <end position="10"/>
    </location>
</feature>
<dbReference type="GeneID" id="73327549"/>
<name>A0AA37P6J4_9PEZI</name>
<evidence type="ECO:0000256" key="1">
    <source>
        <dbReference type="SAM" id="MobiDB-lite"/>
    </source>
</evidence>
<sequence length="105" mass="11192">MPPSKSTADTGQPGKLGHSHQAAVVSGGSTTSLGIGRSRGLEKSSLETADEHKSTVDKWPRTSFAAREPQRHTRDTDSRLTFPPQLLEGIAATITAAIQRFPAEL</sequence>
<evidence type="ECO:0000313" key="3">
    <source>
        <dbReference type="Proteomes" id="UP001055115"/>
    </source>
</evidence>
<feature type="compositionally biased region" description="Basic and acidic residues" evidence="1">
    <location>
        <begin position="39"/>
        <end position="60"/>
    </location>
</feature>
<protein>
    <submittedName>
        <fullName evidence="2">Uncharacterized protein</fullName>
    </submittedName>
</protein>
<comment type="caution">
    <text evidence="2">The sequence shown here is derived from an EMBL/GenBank/DDBJ whole genome shotgun (WGS) entry which is preliminary data.</text>
</comment>
<dbReference type="RefSeq" id="XP_049128916.1">
    <property type="nucleotide sequence ID" value="XM_049272959.1"/>
</dbReference>